<dbReference type="AlphaFoldDB" id="A0AAV6TG55"/>
<gene>
    <name evidence="1" type="ORF">JTE90_029453</name>
</gene>
<sequence length="66" mass="7543">MGSHERLASDALKPGVWFIPQRQFCLPKVGPLGTLILSRPAFSHARRTSHPFKFENRLRSFRPQGL</sequence>
<protein>
    <submittedName>
        <fullName evidence="1">Uncharacterized protein</fullName>
    </submittedName>
</protein>
<proteinExistence type="predicted"/>
<organism evidence="1 2">
    <name type="scientific">Oedothorax gibbosus</name>
    <dbReference type="NCBI Taxonomy" id="931172"/>
    <lineage>
        <taxon>Eukaryota</taxon>
        <taxon>Metazoa</taxon>
        <taxon>Ecdysozoa</taxon>
        <taxon>Arthropoda</taxon>
        <taxon>Chelicerata</taxon>
        <taxon>Arachnida</taxon>
        <taxon>Araneae</taxon>
        <taxon>Araneomorphae</taxon>
        <taxon>Entelegynae</taxon>
        <taxon>Araneoidea</taxon>
        <taxon>Linyphiidae</taxon>
        <taxon>Erigoninae</taxon>
        <taxon>Oedothorax</taxon>
    </lineage>
</organism>
<accession>A0AAV6TG55</accession>
<evidence type="ECO:0000313" key="1">
    <source>
        <dbReference type="EMBL" id="KAG8170598.1"/>
    </source>
</evidence>
<reference evidence="1 2" key="1">
    <citation type="journal article" date="2022" name="Nat. Ecol. Evol.">
        <title>A masculinizing supergene underlies an exaggerated male reproductive morph in a spider.</title>
        <authorList>
            <person name="Hendrickx F."/>
            <person name="De Corte Z."/>
            <person name="Sonet G."/>
            <person name="Van Belleghem S.M."/>
            <person name="Kostlbacher S."/>
            <person name="Vangestel C."/>
        </authorList>
    </citation>
    <scope>NUCLEOTIDE SEQUENCE [LARGE SCALE GENOMIC DNA]</scope>
    <source>
        <strain evidence="1">W744_W776</strain>
    </source>
</reference>
<evidence type="ECO:0000313" key="2">
    <source>
        <dbReference type="Proteomes" id="UP000827092"/>
    </source>
</evidence>
<dbReference type="Proteomes" id="UP000827092">
    <property type="component" value="Unassembled WGS sequence"/>
</dbReference>
<comment type="caution">
    <text evidence="1">The sequence shown here is derived from an EMBL/GenBank/DDBJ whole genome shotgun (WGS) entry which is preliminary data.</text>
</comment>
<dbReference type="EMBL" id="JAFNEN010005159">
    <property type="protein sequence ID" value="KAG8170598.1"/>
    <property type="molecule type" value="Genomic_DNA"/>
</dbReference>
<keyword evidence="2" id="KW-1185">Reference proteome</keyword>
<name>A0AAV6TG55_9ARAC</name>